<organism evidence="1 2">
    <name type="scientific">Lutimaribacter saemankumensis</name>
    <dbReference type="NCBI Taxonomy" id="490829"/>
    <lineage>
        <taxon>Bacteria</taxon>
        <taxon>Pseudomonadati</taxon>
        <taxon>Pseudomonadota</taxon>
        <taxon>Alphaproteobacteria</taxon>
        <taxon>Rhodobacterales</taxon>
        <taxon>Roseobacteraceae</taxon>
        <taxon>Lutimaribacter</taxon>
    </lineage>
</organism>
<evidence type="ECO:0000313" key="1">
    <source>
        <dbReference type="EMBL" id="SDJ06027.1"/>
    </source>
</evidence>
<reference evidence="1 2" key="1">
    <citation type="submission" date="2016-10" db="EMBL/GenBank/DDBJ databases">
        <authorList>
            <person name="de Groot N.N."/>
        </authorList>
    </citation>
    <scope>NUCLEOTIDE SEQUENCE [LARGE SCALE GENOMIC DNA]</scope>
    <source>
        <strain evidence="1 2">DSM 28010</strain>
    </source>
</reference>
<dbReference type="OrthoDB" id="7204167at2"/>
<sequence>MAFTYRQQVLFRHCDPARIVFFPRYFEMLNDVVEAFFATIPGEAFHEIHPDQGVPTARIETEFSAPSRHGDWLEFTLAFTRVGRSSASTRFVCTCDGEVRLTARSVLVHVGPDLRPAPWTEAAKEALLVHQEEEIA</sequence>
<protein>
    <submittedName>
        <fullName evidence="1">4-hydroxybenzoyl-CoA thioesterase</fullName>
    </submittedName>
</protein>
<dbReference type="Proteomes" id="UP000199340">
    <property type="component" value="Unassembled WGS sequence"/>
</dbReference>
<dbReference type="EMBL" id="FNEB01000008">
    <property type="protein sequence ID" value="SDJ06027.1"/>
    <property type="molecule type" value="Genomic_DNA"/>
</dbReference>
<keyword evidence="2" id="KW-1185">Reference proteome</keyword>
<dbReference type="STRING" id="490829.SAMN05421850_10817"/>
<dbReference type="Pfam" id="PF13279">
    <property type="entry name" value="4HBT_2"/>
    <property type="match status" value="1"/>
</dbReference>
<evidence type="ECO:0000313" key="2">
    <source>
        <dbReference type="Proteomes" id="UP000199340"/>
    </source>
</evidence>
<dbReference type="Gene3D" id="3.10.129.10">
    <property type="entry name" value="Hotdog Thioesterase"/>
    <property type="match status" value="1"/>
</dbReference>
<dbReference type="AlphaFoldDB" id="A0A1G8QMU1"/>
<dbReference type="CDD" id="cd00586">
    <property type="entry name" value="4HBT"/>
    <property type="match status" value="1"/>
</dbReference>
<dbReference type="SUPFAM" id="SSF54637">
    <property type="entry name" value="Thioesterase/thiol ester dehydrase-isomerase"/>
    <property type="match status" value="1"/>
</dbReference>
<gene>
    <name evidence="1" type="ORF">SAMN05421850_10817</name>
</gene>
<proteinExistence type="predicted"/>
<accession>A0A1G8QMU1</accession>
<name>A0A1G8QMU1_9RHOB</name>
<dbReference type="RefSeq" id="WP_090029422.1">
    <property type="nucleotide sequence ID" value="NZ_FNEB01000008.1"/>
</dbReference>
<dbReference type="InterPro" id="IPR029069">
    <property type="entry name" value="HotDog_dom_sf"/>
</dbReference>